<dbReference type="InterPro" id="IPR044066">
    <property type="entry name" value="TRIAD_supradom"/>
</dbReference>
<reference evidence="10" key="1">
    <citation type="submission" date="2023-06" db="EMBL/GenBank/DDBJ databases">
        <title>Genome-scale phylogeny and comparative genomics of the fungal order Sordariales.</title>
        <authorList>
            <consortium name="Lawrence Berkeley National Laboratory"/>
            <person name="Hensen N."/>
            <person name="Bonometti L."/>
            <person name="Westerberg I."/>
            <person name="Brannstrom I.O."/>
            <person name="Guillou S."/>
            <person name="Cros-Aarteil S."/>
            <person name="Calhoun S."/>
            <person name="Haridas S."/>
            <person name="Kuo A."/>
            <person name="Mondo S."/>
            <person name="Pangilinan J."/>
            <person name="Riley R."/>
            <person name="Labutti K."/>
            <person name="Andreopoulos B."/>
            <person name="Lipzen A."/>
            <person name="Chen C."/>
            <person name="Yanf M."/>
            <person name="Daum C."/>
            <person name="Ng V."/>
            <person name="Clum A."/>
            <person name="Steindorff A."/>
            <person name="Ohm R."/>
            <person name="Martin F."/>
            <person name="Silar P."/>
            <person name="Natvig D."/>
            <person name="Lalanne C."/>
            <person name="Gautier V."/>
            <person name="Ament-Velasquez S.L."/>
            <person name="Kruys A."/>
            <person name="Hutchinson M.I."/>
            <person name="Powell A.J."/>
            <person name="Barry K."/>
            <person name="Miller A.N."/>
            <person name="Grigoriev I.V."/>
            <person name="Debuchy R."/>
            <person name="Gladieux P."/>
            <person name="Thoren M.H."/>
            <person name="Johannesson H."/>
        </authorList>
    </citation>
    <scope>NUCLEOTIDE SEQUENCE</scope>
    <source>
        <strain evidence="10">CBS 606.72</strain>
    </source>
</reference>
<evidence type="ECO:0000256" key="1">
    <source>
        <dbReference type="ARBA" id="ARBA00004906"/>
    </source>
</evidence>
<evidence type="ECO:0000313" key="11">
    <source>
        <dbReference type="Proteomes" id="UP001175000"/>
    </source>
</evidence>
<comment type="pathway">
    <text evidence="1">Protein modification; protein ubiquitination.</text>
</comment>
<name>A0AA40C0N0_9PEZI</name>
<feature type="compositionally biased region" description="Basic and acidic residues" evidence="8">
    <location>
        <begin position="70"/>
        <end position="79"/>
    </location>
</feature>
<dbReference type="InterPro" id="IPR051628">
    <property type="entry name" value="LUBAC_E3_Ligases"/>
</dbReference>
<dbReference type="SUPFAM" id="SSF57850">
    <property type="entry name" value="RING/U-box"/>
    <property type="match status" value="1"/>
</dbReference>
<organism evidence="10 11">
    <name type="scientific">Immersiella caudata</name>
    <dbReference type="NCBI Taxonomy" id="314043"/>
    <lineage>
        <taxon>Eukaryota</taxon>
        <taxon>Fungi</taxon>
        <taxon>Dikarya</taxon>
        <taxon>Ascomycota</taxon>
        <taxon>Pezizomycotina</taxon>
        <taxon>Sordariomycetes</taxon>
        <taxon>Sordariomycetidae</taxon>
        <taxon>Sordariales</taxon>
        <taxon>Lasiosphaeriaceae</taxon>
        <taxon>Immersiella</taxon>
    </lineage>
</organism>
<dbReference type="GO" id="GO:0016740">
    <property type="term" value="F:transferase activity"/>
    <property type="evidence" value="ECO:0007669"/>
    <property type="project" value="UniProtKB-KW"/>
</dbReference>
<dbReference type="GO" id="GO:0008270">
    <property type="term" value="F:zinc ion binding"/>
    <property type="evidence" value="ECO:0007669"/>
    <property type="project" value="UniProtKB-KW"/>
</dbReference>
<evidence type="ECO:0000256" key="3">
    <source>
        <dbReference type="ARBA" id="ARBA00022723"/>
    </source>
</evidence>
<comment type="caution">
    <text evidence="10">The sequence shown here is derived from an EMBL/GenBank/DDBJ whole genome shotgun (WGS) entry which is preliminary data.</text>
</comment>
<keyword evidence="6" id="KW-0833">Ubl conjugation pathway</keyword>
<keyword evidence="7" id="KW-0862">Zinc</keyword>
<keyword evidence="5" id="KW-0863">Zinc-finger</keyword>
<proteinExistence type="predicted"/>
<sequence length="516" mass="58368">MLAACHAAVLAIFPDIDRLHLAQVARQFTYDHEKVIGYIIDQQDIGRPYPKSEKSVKRKRQEVSPGADSPVEKRMKFDDDPNRLVGKDASFVKLYARAGKALLAAGFPQVYAQDIEIALKSNNNLVYPAYKYLEDKLEGKDGASMLRLKPRPKANAFDNIFDQSARDAEKMADAEYKAAKAESQDRKSQAMQENEEKLNLSRAKAEGLTADCECCFDEFALNRMVHCNGDPLHWFCCVCAKSQAEVQIGLSKYDLTCMSMDQCQAGFALDQRSLFLDEKTTLALERIEQESVLRMAGIENLAKCPFCPYAAEYPSVEENKEFQCENPDCEMKSCRLCGLETHIPKTCKEARAEEGHSGRHQIEEAMSEAMIRRCNKCNTPFIKENGCNKMTCTASGCRNIQCYVCSKSCDYAHFDDATRGGKKGQCPLFDSVDQRHEDEVKAAELKERLRVAQENPNIDVEVFQFNFSERVKQDEEQRKARNPPPPVRRDPPLPVPNVPRPRAANGRFFAVHPRMK</sequence>
<evidence type="ECO:0000259" key="9">
    <source>
        <dbReference type="PROSITE" id="PS51873"/>
    </source>
</evidence>
<evidence type="ECO:0000256" key="4">
    <source>
        <dbReference type="ARBA" id="ARBA00022737"/>
    </source>
</evidence>
<feature type="region of interest" description="Disordered" evidence="8">
    <location>
        <begin position="49"/>
        <end position="79"/>
    </location>
</feature>
<dbReference type="AlphaFoldDB" id="A0AA40C0N0"/>
<evidence type="ECO:0000256" key="6">
    <source>
        <dbReference type="ARBA" id="ARBA00022786"/>
    </source>
</evidence>
<evidence type="ECO:0000313" key="10">
    <source>
        <dbReference type="EMBL" id="KAK0620228.1"/>
    </source>
</evidence>
<dbReference type="CDD" id="cd20353">
    <property type="entry name" value="Rcat_RBR_RNF216"/>
    <property type="match status" value="1"/>
</dbReference>
<dbReference type="Proteomes" id="UP001175000">
    <property type="component" value="Unassembled WGS sequence"/>
</dbReference>
<feature type="domain" description="RING-type" evidence="9">
    <location>
        <begin position="208"/>
        <end position="430"/>
    </location>
</feature>
<keyword evidence="2" id="KW-0808">Transferase</keyword>
<dbReference type="InterPro" id="IPR047545">
    <property type="entry name" value="BRcat_RBR_RNF216"/>
</dbReference>
<dbReference type="CDD" id="cd20339">
    <property type="entry name" value="BRcat_RBR_RNF216"/>
    <property type="match status" value="1"/>
</dbReference>
<keyword evidence="3" id="KW-0479">Metal-binding</keyword>
<evidence type="ECO:0000256" key="2">
    <source>
        <dbReference type="ARBA" id="ARBA00022679"/>
    </source>
</evidence>
<gene>
    <name evidence="10" type="ORF">B0T14DRAFT_431109</name>
</gene>
<keyword evidence="4" id="KW-0677">Repeat</keyword>
<feature type="region of interest" description="Disordered" evidence="8">
    <location>
        <begin position="471"/>
        <end position="516"/>
    </location>
</feature>
<dbReference type="PANTHER" id="PTHR22770">
    <property type="entry name" value="UBIQUITIN CONJUGATING ENZYME 7 INTERACTING PROTEIN-RELATED"/>
    <property type="match status" value="1"/>
</dbReference>
<dbReference type="Pfam" id="PF26200">
    <property type="entry name" value="Rcat_RNF216"/>
    <property type="match status" value="1"/>
</dbReference>
<dbReference type="EMBL" id="JAULSU010000004">
    <property type="protein sequence ID" value="KAK0620228.1"/>
    <property type="molecule type" value="Genomic_DNA"/>
</dbReference>
<protein>
    <submittedName>
        <fullName evidence="10">Ring finger protein</fullName>
    </submittedName>
</protein>
<evidence type="ECO:0000256" key="8">
    <source>
        <dbReference type="SAM" id="MobiDB-lite"/>
    </source>
</evidence>
<feature type="compositionally biased region" description="Pro residues" evidence="8">
    <location>
        <begin position="482"/>
        <end position="499"/>
    </location>
</feature>
<accession>A0AA40C0N0</accession>
<dbReference type="InterPro" id="IPR047546">
    <property type="entry name" value="Rcat_RBR_RNF216"/>
</dbReference>
<evidence type="ECO:0000256" key="5">
    <source>
        <dbReference type="ARBA" id="ARBA00022771"/>
    </source>
</evidence>
<keyword evidence="11" id="KW-1185">Reference proteome</keyword>
<dbReference type="PROSITE" id="PS51873">
    <property type="entry name" value="TRIAD"/>
    <property type="match status" value="1"/>
</dbReference>
<dbReference type="PANTHER" id="PTHR22770:SF47">
    <property type="entry name" value="E3 UBIQUITIN-PROTEIN LIGASE RNF216"/>
    <property type="match status" value="1"/>
</dbReference>
<evidence type="ECO:0000256" key="7">
    <source>
        <dbReference type="ARBA" id="ARBA00022833"/>
    </source>
</evidence>
<dbReference type="Gene3D" id="1.20.120.1750">
    <property type="match status" value="1"/>
</dbReference>